<dbReference type="PROSITE" id="PS51776">
    <property type="entry name" value="RH1"/>
    <property type="match status" value="1"/>
</dbReference>
<sequence>MMEIQMDKGSSVVVYQGDYCSGSVLSERVSIYRESERLIHCCTEEVVKELMPLVVSILEHLDSALSEKQRSTRRRWSRYQISRLEEPASEMQEECNALHQRHTEVIQTYGEHIGRSEMRQVVGNSQTESTLPGRR</sequence>
<dbReference type="GO" id="GO:0005737">
    <property type="term" value="C:cytoplasm"/>
    <property type="evidence" value="ECO:0007669"/>
    <property type="project" value="TreeGrafter"/>
</dbReference>
<dbReference type="GO" id="GO:0019894">
    <property type="term" value="F:kinesin binding"/>
    <property type="evidence" value="ECO:0007669"/>
    <property type="project" value="TreeGrafter"/>
</dbReference>
<comment type="caution">
    <text evidence="2">The sequence shown here is derived from an EMBL/GenBank/DDBJ whole genome shotgun (WGS) entry which is preliminary data.</text>
</comment>
<dbReference type="GO" id="GO:0030159">
    <property type="term" value="F:signaling receptor complex adaptor activity"/>
    <property type="evidence" value="ECO:0007669"/>
    <property type="project" value="TreeGrafter"/>
</dbReference>
<dbReference type="GO" id="GO:0008432">
    <property type="term" value="F:JUN kinase binding"/>
    <property type="evidence" value="ECO:0007669"/>
    <property type="project" value="TreeGrafter"/>
</dbReference>
<accession>A0A4U1F549</accession>
<dbReference type="InterPro" id="IPR034743">
    <property type="entry name" value="RH1"/>
</dbReference>
<dbReference type="EMBL" id="RWIC01000399">
    <property type="protein sequence ID" value="TKC44394.1"/>
    <property type="molecule type" value="Genomic_DNA"/>
</dbReference>
<reference evidence="3" key="1">
    <citation type="journal article" date="2019" name="IScience">
        <title>Narwhal Genome Reveals Long-Term Low Genetic Diversity despite Current Large Abundance Size.</title>
        <authorList>
            <person name="Westbury M.V."/>
            <person name="Petersen B."/>
            <person name="Garde E."/>
            <person name="Heide-Jorgensen M.P."/>
            <person name="Lorenzen E.D."/>
        </authorList>
    </citation>
    <scope>NUCLEOTIDE SEQUENCE [LARGE SCALE GENOMIC DNA]</scope>
</reference>
<name>A0A4U1F549_MONMO</name>
<dbReference type="PANTHER" id="PTHR13886:SF3">
    <property type="entry name" value="C-JUN-AMINO-TERMINAL KINASE-INTERACTING PROTEIN 3"/>
    <property type="match status" value="1"/>
</dbReference>
<dbReference type="GO" id="GO:0016192">
    <property type="term" value="P:vesicle-mediated transport"/>
    <property type="evidence" value="ECO:0007669"/>
    <property type="project" value="TreeGrafter"/>
</dbReference>
<evidence type="ECO:0000259" key="1">
    <source>
        <dbReference type="PROSITE" id="PS51776"/>
    </source>
</evidence>
<dbReference type="PANTHER" id="PTHR13886">
    <property type="entry name" value="JNK/SAPK-ASSOCIATED PROTEIN"/>
    <property type="match status" value="1"/>
</dbReference>
<dbReference type="InterPro" id="IPR039911">
    <property type="entry name" value="JIP3/JIP4"/>
</dbReference>
<dbReference type="Pfam" id="PF09744">
    <property type="entry name" value="RH1"/>
    <property type="match status" value="1"/>
</dbReference>
<evidence type="ECO:0000313" key="3">
    <source>
        <dbReference type="Proteomes" id="UP000308365"/>
    </source>
</evidence>
<dbReference type="Proteomes" id="UP000308365">
    <property type="component" value="Unassembled WGS sequence"/>
</dbReference>
<feature type="domain" description="RH1" evidence="1">
    <location>
        <begin position="7"/>
        <end position="94"/>
    </location>
</feature>
<organism evidence="2 3">
    <name type="scientific">Monodon monoceros</name>
    <name type="common">Narwhal</name>
    <name type="synonym">Ceratodon monodon</name>
    <dbReference type="NCBI Taxonomy" id="40151"/>
    <lineage>
        <taxon>Eukaryota</taxon>
        <taxon>Metazoa</taxon>
        <taxon>Chordata</taxon>
        <taxon>Craniata</taxon>
        <taxon>Vertebrata</taxon>
        <taxon>Euteleostomi</taxon>
        <taxon>Mammalia</taxon>
        <taxon>Eutheria</taxon>
        <taxon>Laurasiatheria</taxon>
        <taxon>Artiodactyla</taxon>
        <taxon>Whippomorpha</taxon>
        <taxon>Cetacea</taxon>
        <taxon>Odontoceti</taxon>
        <taxon>Monodontidae</taxon>
        <taxon>Monodon</taxon>
    </lineage>
</organism>
<dbReference type="AlphaFoldDB" id="A0A4U1F549"/>
<dbReference type="GO" id="GO:0005078">
    <property type="term" value="F:MAP-kinase scaffold activity"/>
    <property type="evidence" value="ECO:0007669"/>
    <property type="project" value="InterPro"/>
</dbReference>
<evidence type="ECO:0000313" key="2">
    <source>
        <dbReference type="EMBL" id="TKC44394.1"/>
    </source>
</evidence>
<gene>
    <name evidence="2" type="ORF">EI555_001857</name>
</gene>
<protein>
    <recommendedName>
        <fullName evidence="1">RH1 domain-containing protein</fullName>
    </recommendedName>
</protein>
<proteinExistence type="predicted"/>